<feature type="domain" description="VOC" evidence="1">
    <location>
        <begin position="4"/>
        <end position="118"/>
    </location>
</feature>
<dbReference type="InterPro" id="IPR004360">
    <property type="entry name" value="Glyas_Fos-R_dOase_dom"/>
</dbReference>
<keyword evidence="3" id="KW-1185">Reference proteome</keyword>
<dbReference type="Pfam" id="PF00903">
    <property type="entry name" value="Glyoxalase"/>
    <property type="match status" value="1"/>
</dbReference>
<gene>
    <name evidence="2" type="ORF">SAMN04488567_0906</name>
</gene>
<sequence>MIFDLHHVQLAMPQGGEAAARGFYGDLLGLEEEAKPEALKERGGVWFRAPGLRLHLGVETPFVPARKAHPAFRVADLDAAVAGLEKAGVACRPDIDLPGLRRVYLADPFGNRIEICQAV</sequence>
<keyword evidence="2" id="KW-0560">Oxidoreductase</keyword>
<dbReference type="PANTHER" id="PTHR39175">
    <property type="entry name" value="FAMILY PROTEIN, PUTATIVE (AFU_ORTHOLOGUE AFUA_3G15060)-RELATED"/>
    <property type="match status" value="1"/>
</dbReference>
<dbReference type="PANTHER" id="PTHR39175:SF1">
    <property type="entry name" value="FAMILY PROTEIN, PUTATIVE (AFU_ORTHOLOGUE AFUA_3G15060)-RELATED"/>
    <property type="match status" value="1"/>
</dbReference>
<dbReference type="Proteomes" id="UP000198922">
    <property type="component" value="Unassembled WGS sequence"/>
</dbReference>
<dbReference type="STRING" id="521013.SAMN04488567_0906"/>
<dbReference type="InterPro" id="IPR029068">
    <property type="entry name" value="Glyas_Bleomycin-R_OHBP_Dase"/>
</dbReference>
<dbReference type="OrthoDB" id="9813630at2"/>
<evidence type="ECO:0000313" key="3">
    <source>
        <dbReference type="Proteomes" id="UP000198922"/>
    </source>
</evidence>
<protein>
    <submittedName>
        <fullName evidence="2">Catechol 2,3-dioxygenase</fullName>
    </submittedName>
</protein>
<dbReference type="PROSITE" id="PS51819">
    <property type="entry name" value="VOC"/>
    <property type="match status" value="1"/>
</dbReference>
<keyword evidence="2" id="KW-0223">Dioxygenase</keyword>
<name>A0A1G7AD48_9RHOB</name>
<dbReference type="AlphaFoldDB" id="A0A1G7AD48"/>
<dbReference type="GO" id="GO:0051213">
    <property type="term" value="F:dioxygenase activity"/>
    <property type="evidence" value="ECO:0007669"/>
    <property type="project" value="UniProtKB-KW"/>
</dbReference>
<evidence type="ECO:0000313" key="2">
    <source>
        <dbReference type="EMBL" id="SDE12719.1"/>
    </source>
</evidence>
<evidence type="ECO:0000259" key="1">
    <source>
        <dbReference type="PROSITE" id="PS51819"/>
    </source>
</evidence>
<dbReference type="SUPFAM" id="SSF54593">
    <property type="entry name" value="Glyoxalase/Bleomycin resistance protein/Dihydroxybiphenyl dioxygenase"/>
    <property type="match status" value="1"/>
</dbReference>
<reference evidence="3" key="1">
    <citation type="submission" date="2016-10" db="EMBL/GenBank/DDBJ databases">
        <authorList>
            <person name="Varghese N."/>
            <person name="Submissions S."/>
        </authorList>
    </citation>
    <scope>NUCLEOTIDE SEQUENCE [LARGE SCALE GENOMIC DNA]</scope>
    <source>
        <strain evidence="3">DSM 21424</strain>
    </source>
</reference>
<accession>A0A1G7AD48</accession>
<organism evidence="2 3">
    <name type="scientific">Limimaricola pyoseonensis</name>
    <dbReference type="NCBI Taxonomy" id="521013"/>
    <lineage>
        <taxon>Bacteria</taxon>
        <taxon>Pseudomonadati</taxon>
        <taxon>Pseudomonadota</taxon>
        <taxon>Alphaproteobacteria</taxon>
        <taxon>Rhodobacterales</taxon>
        <taxon>Paracoccaceae</taxon>
        <taxon>Limimaricola</taxon>
    </lineage>
</organism>
<dbReference type="Gene3D" id="3.10.180.10">
    <property type="entry name" value="2,3-Dihydroxybiphenyl 1,2-Dioxygenase, domain 1"/>
    <property type="match status" value="1"/>
</dbReference>
<dbReference type="InterPro" id="IPR037523">
    <property type="entry name" value="VOC_core"/>
</dbReference>
<dbReference type="RefSeq" id="WP_090109653.1">
    <property type="nucleotide sequence ID" value="NZ_FNAT01000001.1"/>
</dbReference>
<dbReference type="EMBL" id="FNAT01000001">
    <property type="protein sequence ID" value="SDE12719.1"/>
    <property type="molecule type" value="Genomic_DNA"/>
</dbReference>
<proteinExistence type="predicted"/>